<comment type="similarity">
    <text evidence="2">Belongs to the sulfatase family.</text>
</comment>
<evidence type="ECO:0000256" key="3">
    <source>
        <dbReference type="ARBA" id="ARBA00022723"/>
    </source>
</evidence>
<dbReference type="Gene3D" id="3.40.720.10">
    <property type="entry name" value="Alkaline Phosphatase, subunit A"/>
    <property type="match status" value="1"/>
</dbReference>
<dbReference type="PANTHER" id="PTHR45953">
    <property type="entry name" value="IDURONATE 2-SULFATASE"/>
    <property type="match status" value="1"/>
</dbReference>
<dbReference type="EMBL" id="CP003607">
    <property type="protein sequence ID" value="AFY83251.1"/>
    <property type="molecule type" value="Genomic_DNA"/>
</dbReference>
<evidence type="ECO:0000256" key="4">
    <source>
        <dbReference type="ARBA" id="ARBA00022729"/>
    </source>
</evidence>
<dbReference type="InterPro" id="IPR024607">
    <property type="entry name" value="Sulfatase_CS"/>
</dbReference>
<dbReference type="SUPFAM" id="SSF53649">
    <property type="entry name" value="Alkaline phosphatase-like"/>
    <property type="match status" value="1"/>
</dbReference>
<dbReference type="InterPro" id="IPR017850">
    <property type="entry name" value="Alkaline_phosphatase_core_sf"/>
</dbReference>
<sequence length="628" mass="70988">MKRRNVLKYLSMSAATVGLSQISCNAKSSEKSNVLFLAIDDLRPQIQSYGEAQMLTPNLDKLADRGVLFERAYCQIPVCGASRLSVMTGARPNKSPGEPVGRFWSYNSRLDEPVQNWHGNLEPAGINRPKTPEGNPAPTLPMLFKQQGYNTQSVGKIYHVMDDDLDAWNYGMTRFKDIRVYNIPGNEMNAYEIGENQPDNAYPDGITRDLAIAALRNLKEQQKPFFLALGFVKPHLPFNCPKKYWDMYDRNTIELAQNPFAPTDAPAESLHTWGELRRYQNLVFSDETKSQLDEEYARTLIHGYYACTTFVDSCIGSVLDELERLGLRDNTIIVVWGDHGFLLGEHNLWTKHTNYEIALRVPLIIDAPGKVKAAKTSALVELVDIYPTLCELVGIETPQHLEGTSLVPLLNNPQRPWKGAVFSRYEYGDTVLTDHYNYTEYIDVEDNFLSRMLYDRHLDPLETRNIANLPENAALVETLSELLAIGWKRAAVFGNSNFPIPFDVLPDGTIIVPDSISRSKSPQLFSASPRVSLKAKEIEILNKQATLSMGSQKDLTFQLESGDRFQIARLWLVEKQDPTKEAIGVEIMVNQSTVGRWSSPKPGDYFYQLQLKKSNENYLIKTGTFKLV</sequence>
<dbReference type="PANTHER" id="PTHR45953:SF1">
    <property type="entry name" value="IDURONATE 2-SULFATASE"/>
    <property type="match status" value="1"/>
</dbReference>
<evidence type="ECO:0000256" key="6">
    <source>
        <dbReference type="ARBA" id="ARBA00022837"/>
    </source>
</evidence>
<gene>
    <name evidence="8" type="ORF">Oscil6304_3690</name>
</gene>
<feature type="domain" description="SPOC" evidence="7">
    <location>
        <begin position="476"/>
        <end position="628"/>
    </location>
</feature>
<comment type="cofactor">
    <cofactor evidence="1">
        <name>Ca(2+)</name>
        <dbReference type="ChEBI" id="CHEBI:29108"/>
    </cofactor>
</comment>
<dbReference type="AlphaFoldDB" id="K9TM74"/>
<keyword evidence="5" id="KW-0378">Hydrolase</keyword>
<protein>
    <submittedName>
        <fullName evidence="8">Arylsulfatase A family protein</fullName>
    </submittedName>
</protein>
<dbReference type="eggNOG" id="COG3119">
    <property type="taxonomic scope" value="Bacteria"/>
</dbReference>
<dbReference type="GO" id="GO:0005737">
    <property type="term" value="C:cytoplasm"/>
    <property type="evidence" value="ECO:0007669"/>
    <property type="project" value="TreeGrafter"/>
</dbReference>
<dbReference type="GO" id="GO:0046872">
    <property type="term" value="F:metal ion binding"/>
    <property type="evidence" value="ECO:0007669"/>
    <property type="project" value="UniProtKB-KW"/>
</dbReference>
<dbReference type="CDD" id="cd16030">
    <property type="entry name" value="iduronate-2-sulfatase"/>
    <property type="match status" value="1"/>
</dbReference>
<reference evidence="8 9" key="1">
    <citation type="submission" date="2012-06" db="EMBL/GenBank/DDBJ databases">
        <title>Finished chromosome of genome of Oscillatoria acuminata PCC 6304.</title>
        <authorList>
            <consortium name="US DOE Joint Genome Institute"/>
            <person name="Gugger M."/>
            <person name="Coursin T."/>
            <person name="Rippka R."/>
            <person name="Tandeau De Marsac N."/>
            <person name="Huntemann M."/>
            <person name="Wei C.-L."/>
            <person name="Han J."/>
            <person name="Detter J.C."/>
            <person name="Han C."/>
            <person name="Tapia R."/>
            <person name="Davenport K."/>
            <person name="Daligault H."/>
            <person name="Erkkila T."/>
            <person name="Gu W."/>
            <person name="Munk A.C.C."/>
            <person name="Teshima H."/>
            <person name="Xu Y."/>
            <person name="Chain P."/>
            <person name="Chen A."/>
            <person name="Krypides N."/>
            <person name="Mavromatis K."/>
            <person name="Markowitz V."/>
            <person name="Szeto E."/>
            <person name="Ivanova N."/>
            <person name="Mikhailova N."/>
            <person name="Ovchinnikova G."/>
            <person name="Pagani I."/>
            <person name="Pati A."/>
            <person name="Goodwin L."/>
            <person name="Peters L."/>
            <person name="Pitluck S."/>
            <person name="Woyke T."/>
            <person name="Kerfeld C."/>
        </authorList>
    </citation>
    <scope>NUCLEOTIDE SEQUENCE [LARGE SCALE GENOMIC DNA]</scope>
    <source>
        <strain evidence="8 9">PCC 6304</strain>
    </source>
</reference>
<keyword evidence="3" id="KW-0479">Metal-binding</keyword>
<dbReference type="GO" id="GO:0004423">
    <property type="term" value="F:iduronate-2-sulfatase activity"/>
    <property type="evidence" value="ECO:0007669"/>
    <property type="project" value="InterPro"/>
</dbReference>
<evidence type="ECO:0000313" key="9">
    <source>
        <dbReference type="Proteomes" id="UP000010367"/>
    </source>
</evidence>
<dbReference type="KEGG" id="oac:Oscil6304_3690"/>
<dbReference type="PROSITE" id="PS00149">
    <property type="entry name" value="SULFATASE_2"/>
    <property type="match status" value="1"/>
</dbReference>
<dbReference type="InParanoid" id="K9TM74"/>
<dbReference type="InterPro" id="IPR010912">
    <property type="entry name" value="SPOC_met"/>
</dbReference>
<name>K9TM74_9CYAN</name>
<evidence type="ECO:0000256" key="2">
    <source>
        <dbReference type="ARBA" id="ARBA00008779"/>
    </source>
</evidence>
<accession>K9TM74</accession>
<evidence type="ECO:0000313" key="8">
    <source>
        <dbReference type="EMBL" id="AFY83251.1"/>
    </source>
</evidence>
<dbReference type="Pfam" id="PF00884">
    <property type="entry name" value="Sulfatase"/>
    <property type="match status" value="1"/>
</dbReference>
<dbReference type="PROSITE" id="PS50917">
    <property type="entry name" value="SPOC"/>
    <property type="match status" value="1"/>
</dbReference>
<keyword evidence="4" id="KW-0732">Signal</keyword>
<proteinExistence type="inferred from homology"/>
<organism evidence="8 9">
    <name type="scientific">Oscillatoria acuminata PCC 6304</name>
    <dbReference type="NCBI Taxonomy" id="56110"/>
    <lineage>
        <taxon>Bacteria</taxon>
        <taxon>Bacillati</taxon>
        <taxon>Cyanobacteriota</taxon>
        <taxon>Cyanophyceae</taxon>
        <taxon>Oscillatoriophycideae</taxon>
        <taxon>Oscillatoriales</taxon>
        <taxon>Oscillatoriaceae</taxon>
        <taxon>Oscillatoria</taxon>
    </lineage>
</organism>
<dbReference type="InterPro" id="IPR000917">
    <property type="entry name" value="Sulfatase_N"/>
</dbReference>
<evidence type="ECO:0000256" key="1">
    <source>
        <dbReference type="ARBA" id="ARBA00001913"/>
    </source>
</evidence>
<keyword evidence="9" id="KW-1185">Reference proteome</keyword>
<keyword evidence="6" id="KW-0106">Calcium</keyword>
<dbReference type="HOGENOM" id="CLU_006332_9_0_3"/>
<evidence type="ECO:0000256" key="5">
    <source>
        <dbReference type="ARBA" id="ARBA00022801"/>
    </source>
</evidence>
<dbReference type="STRING" id="56110.Oscil6304_3690"/>
<dbReference type="PATRIC" id="fig|56110.3.peg.4438"/>
<dbReference type="Proteomes" id="UP000010367">
    <property type="component" value="Chromosome"/>
</dbReference>
<evidence type="ECO:0000259" key="7">
    <source>
        <dbReference type="PROSITE" id="PS50917"/>
    </source>
</evidence>
<dbReference type="InterPro" id="IPR035874">
    <property type="entry name" value="IDS"/>
</dbReference>